<proteinExistence type="predicted"/>
<sequence length="249" mass="28381">MDLETENRIAAILMKEAAELRRHAEKEGTLAYLCKPSVRARPNSRFLTATVLGVQQANKAVEVDEMWRLRQKELELDNRIKGRSRDESSSRRHHKDASSSRSSSSDRHDIDDHSVEPSCSQSRSAHESRHKRGDEGLGDEEIEEFLLSRVKRGRGAIGSRMDETGPYLPSCPGSEELPPSPERREARVKYGPEKPYSLKASGSPEKDGHKDRHKKAKKVHSHSSRKHSSKHRSEGKSRKKKKEKKKHRK</sequence>
<dbReference type="OMA" id="REHRVIY"/>
<feature type="compositionally biased region" description="Basic and acidic residues" evidence="1">
    <location>
        <begin position="104"/>
        <end position="115"/>
    </location>
</feature>
<protein>
    <submittedName>
        <fullName evidence="2">Uncharacterized protein</fullName>
    </submittedName>
</protein>
<feature type="compositionally biased region" description="Basic residues" evidence="1">
    <location>
        <begin position="237"/>
        <end position="249"/>
    </location>
</feature>
<dbReference type="eggNOG" id="ENOG502S0FK">
    <property type="taxonomic scope" value="Eukaryota"/>
</dbReference>
<evidence type="ECO:0000256" key="1">
    <source>
        <dbReference type="SAM" id="MobiDB-lite"/>
    </source>
</evidence>
<feature type="compositionally biased region" description="Basic and acidic residues" evidence="1">
    <location>
        <begin position="181"/>
        <end position="192"/>
    </location>
</feature>
<feature type="region of interest" description="Disordered" evidence="1">
    <location>
        <begin position="154"/>
        <end position="249"/>
    </location>
</feature>
<organism evidence="2">
    <name type="scientific">Eucalyptus grandis</name>
    <name type="common">Flooded gum</name>
    <dbReference type="NCBI Taxonomy" id="71139"/>
    <lineage>
        <taxon>Eukaryota</taxon>
        <taxon>Viridiplantae</taxon>
        <taxon>Streptophyta</taxon>
        <taxon>Embryophyta</taxon>
        <taxon>Tracheophyta</taxon>
        <taxon>Spermatophyta</taxon>
        <taxon>Magnoliopsida</taxon>
        <taxon>eudicotyledons</taxon>
        <taxon>Gunneridae</taxon>
        <taxon>Pentapetalae</taxon>
        <taxon>rosids</taxon>
        <taxon>malvids</taxon>
        <taxon>Myrtales</taxon>
        <taxon>Myrtaceae</taxon>
        <taxon>Myrtoideae</taxon>
        <taxon>Eucalypteae</taxon>
        <taxon>Eucalyptus</taxon>
    </lineage>
</organism>
<dbReference type="InParanoid" id="A0A059ASB2"/>
<dbReference type="OrthoDB" id="552995at2759"/>
<dbReference type="PANTHER" id="PTHR34684:SF1">
    <property type="entry name" value="OS08G0192200 PROTEIN"/>
    <property type="match status" value="1"/>
</dbReference>
<dbReference type="EMBL" id="KK198761">
    <property type="protein sequence ID" value="KCW56847.1"/>
    <property type="molecule type" value="Genomic_DNA"/>
</dbReference>
<feature type="compositionally biased region" description="Basic and acidic residues" evidence="1">
    <location>
        <begin position="80"/>
        <end position="90"/>
    </location>
</feature>
<evidence type="ECO:0000313" key="2">
    <source>
        <dbReference type="EMBL" id="KCW56847.1"/>
    </source>
</evidence>
<gene>
    <name evidence="2" type="ORF">EUGRSUZ_I02512</name>
</gene>
<dbReference type="KEGG" id="egr:104419812"/>
<feature type="compositionally biased region" description="Basic and acidic residues" evidence="1">
    <location>
        <begin position="124"/>
        <end position="135"/>
    </location>
</feature>
<dbReference type="AlphaFoldDB" id="A0A059ASB2"/>
<feature type="region of interest" description="Disordered" evidence="1">
    <location>
        <begin position="80"/>
        <end position="137"/>
    </location>
</feature>
<dbReference type="STRING" id="71139.A0A059ASB2"/>
<feature type="compositionally biased region" description="Basic residues" evidence="1">
    <location>
        <begin position="211"/>
        <end position="230"/>
    </location>
</feature>
<dbReference type="FunCoup" id="A0A059ASB2">
    <property type="interactions" value="1069"/>
</dbReference>
<dbReference type="Gramene" id="KCW56847">
    <property type="protein sequence ID" value="KCW56847"/>
    <property type="gene ID" value="EUGRSUZ_I02512"/>
</dbReference>
<name>A0A059ASB2_EUCGR</name>
<accession>A0A059ASB2</accession>
<reference evidence="2" key="1">
    <citation type="submission" date="2013-07" db="EMBL/GenBank/DDBJ databases">
        <title>The genome of Eucalyptus grandis.</title>
        <authorList>
            <person name="Schmutz J."/>
            <person name="Hayes R."/>
            <person name="Myburg A."/>
            <person name="Tuskan G."/>
            <person name="Grattapaglia D."/>
            <person name="Rokhsar D.S."/>
        </authorList>
    </citation>
    <scope>NUCLEOTIDE SEQUENCE</scope>
    <source>
        <tissue evidence="2">Leaf extractions</tissue>
    </source>
</reference>
<dbReference type="PANTHER" id="PTHR34684">
    <property type="entry name" value="OS08G0192200 PROTEIN"/>
    <property type="match status" value="1"/>
</dbReference>